<dbReference type="PANTHER" id="PTHR42711">
    <property type="entry name" value="ABC TRANSPORTER ATP-BINDING PROTEIN"/>
    <property type="match status" value="1"/>
</dbReference>
<dbReference type="PROSITE" id="PS50893">
    <property type="entry name" value="ABC_TRANSPORTER_2"/>
    <property type="match status" value="1"/>
</dbReference>
<keyword evidence="3" id="KW-0536">Nodulation</keyword>
<dbReference type="PROSITE" id="PS00211">
    <property type="entry name" value="ABC_TRANSPORTER_1"/>
    <property type="match status" value="1"/>
</dbReference>
<dbReference type="Proteomes" id="UP000784286">
    <property type="component" value="Unassembled WGS sequence"/>
</dbReference>
<dbReference type="Gene3D" id="3.40.50.300">
    <property type="entry name" value="P-loop containing nucleotide triphosphate hydrolases"/>
    <property type="match status" value="1"/>
</dbReference>
<gene>
    <name evidence="7" type="ORF">H9928_01920</name>
</gene>
<evidence type="ECO:0000256" key="5">
    <source>
        <dbReference type="ARBA" id="ARBA00022840"/>
    </source>
</evidence>
<dbReference type="SUPFAM" id="SSF52540">
    <property type="entry name" value="P-loop containing nucleoside triphosphate hydrolases"/>
    <property type="match status" value="1"/>
</dbReference>
<evidence type="ECO:0000313" key="7">
    <source>
        <dbReference type="EMBL" id="MBU3855314.1"/>
    </source>
</evidence>
<comment type="similarity">
    <text evidence="1">Belongs to the ABC transporter superfamily.</text>
</comment>
<evidence type="ECO:0000256" key="4">
    <source>
        <dbReference type="ARBA" id="ARBA00022741"/>
    </source>
</evidence>
<reference evidence="7" key="1">
    <citation type="journal article" date="2021" name="PeerJ">
        <title>Extensive microbial diversity within the chicken gut microbiome revealed by metagenomics and culture.</title>
        <authorList>
            <person name="Gilroy R."/>
            <person name="Ravi A."/>
            <person name="Getino M."/>
            <person name="Pursley I."/>
            <person name="Horton D.L."/>
            <person name="Alikhan N.F."/>
            <person name="Baker D."/>
            <person name="Gharbi K."/>
            <person name="Hall N."/>
            <person name="Watson M."/>
            <person name="Adriaenssens E.M."/>
            <person name="Foster-Nyarko E."/>
            <person name="Jarju S."/>
            <person name="Secka A."/>
            <person name="Antonio M."/>
            <person name="Oren A."/>
            <person name="Chaudhuri R.R."/>
            <person name="La Ragione R."/>
            <person name="Hildebrand F."/>
            <person name="Pallen M.J."/>
        </authorList>
    </citation>
    <scope>NUCLEOTIDE SEQUENCE</scope>
    <source>
        <strain evidence="7">8470</strain>
    </source>
</reference>
<evidence type="ECO:0000256" key="1">
    <source>
        <dbReference type="ARBA" id="ARBA00005417"/>
    </source>
</evidence>
<dbReference type="GO" id="GO:0005524">
    <property type="term" value="F:ATP binding"/>
    <property type="evidence" value="ECO:0007669"/>
    <property type="project" value="UniProtKB-KW"/>
</dbReference>
<dbReference type="PANTHER" id="PTHR42711:SF5">
    <property type="entry name" value="ABC TRANSPORTER ATP-BINDING PROTEIN NATA"/>
    <property type="match status" value="1"/>
</dbReference>
<organism evidence="7 8">
    <name type="scientific">Candidatus Phocaeicola excrementipullorum</name>
    <dbReference type="NCBI Taxonomy" id="2838731"/>
    <lineage>
        <taxon>Bacteria</taxon>
        <taxon>Pseudomonadati</taxon>
        <taxon>Bacteroidota</taxon>
        <taxon>Bacteroidia</taxon>
        <taxon>Bacteroidales</taxon>
        <taxon>Bacteroidaceae</taxon>
        <taxon>Phocaeicola</taxon>
    </lineage>
</organism>
<dbReference type="AlphaFoldDB" id="A0A948X1Q8"/>
<dbReference type="CDD" id="cd03230">
    <property type="entry name" value="ABC_DR_subfamily_A"/>
    <property type="match status" value="1"/>
</dbReference>
<evidence type="ECO:0000256" key="3">
    <source>
        <dbReference type="ARBA" id="ARBA00022458"/>
    </source>
</evidence>
<dbReference type="InterPro" id="IPR003593">
    <property type="entry name" value="AAA+_ATPase"/>
</dbReference>
<keyword evidence="2" id="KW-0813">Transport</keyword>
<keyword evidence="4" id="KW-0547">Nucleotide-binding</keyword>
<evidence type="ECO:0000313" key="8">
    <source>
        <dbReference type="Proteomes" id="UP000784286"/>
    </source>
</evidence>
<name>A0A948X1Q8_9BACT</name>
<dbReference type="InterPro" id="IPR017871">
    <property type="entry name" value="ABC_transporter-like_CS"/>
</dbReference>
<keyword evidence="5 7" id="KW-0067">ATP-binding</keyword>
<reference evidence="7" key="2">
    <citation type="submission" date="2021-04" db="EMBL/GenBank/DDBJ databases">
        <authorList>
            <person name="Gilroy R."/>
        </authorList>
    </citation>
    <scope>NUCLEOTIDE SEQUENCE</scope>
    <source>
        <strain evidence="7">8470</strain>
    </source>
</reference>
<evidence type="ECO:0000259" key="6">
    <source>
        <dbReference type="PROSITE" id="PS50893"/>
    </source>
</evidence>
<dbReference type="EMBL" id="JAHLFJ010000021">
    <property type="protein sequence ID" value="MBU3855314.1"/>
    <property type="molecule type" value="Genomic_DNA"/>
</dbReference>
<dbReference type="InterPro" id="IPR027417">
    <property type="entry name" value="P-loop_NTPase"/>
</dbReference>
<feature type="domain" description="ABC transporter" evidence="6">
    <location>
        <begin position="3"/>
        <end position="234"/>
    </location>
</feature>
<dbReference type="InterPro" id="IPR003439">
    <property type="entry name" value="ABC_transporter-like_ATP-bd"/>
</dbReference>
<dbReference type="Pfam" id="PF00005">
    <property type="entry name" value="ABC_tran"/>
    <property type="match status" value="1"/>
</dbReference>
<dbReference type="GO" id="GO:0016887">
    <property type="term" value="F:ATP hydrolysis activity"/>
    <property type="evidence" value="ECO:0007669"/>
    <property type="project" value="InterPro"/>
</dbReference>
<comment type="caution">
    <text evidence="7">The sequence shown here is derived from an EMBL/GenBank/DDBJ whole genome shotgun (WGS) entry which is preliminary data.</text>
</comment>
<evidence type="ECO:0000256" key="2">
    <source>
        <dbReference type="ARBA" id="ARBA00022448"/>
    </source>
</evidence>
<accession>A0A948X1Q8</accession>
<dbReference type="InterPro" id="IPR050763">
    <property type="entry name" value="ABC_transporter_ATP-binding"/>
</dbReference>
<proteinExistence type="inferred from homology"/>
<protein>
    <submittedName>
        <fullName evidence="7">ABC transporter ATP-binding protein</fullName>
    </submittedName>
</protein>
<sequence>MKIQIEQLKKSYGEKTAVDIAEYRIPEGEMLGLVGNNGAGKTTLFRLMLDLLKADDGRILIDGEDVSRNERWKETTGAYMDESFLIDYLTPDEYFQFIGKAYRLDKATVQERTDRFERFMNGEIKGQKTYIRNLSAGNKQKVGIIGALIHNPSLLILDEPFNFLDPTSQSALKYLLKEYNQTTGATILVSSHNLLHTVEISSRIALLEHGAIIRDLTNNSGEAEKELESYFEWKEDGEAEKEN</sequence>
<dbReference type="SMART" id="SM00382">
    <property type="entry name" value="AAA"/>
    <property type="match status" value="1"/>
</dbReference>